<evidence type="ECO:0000313" key="9">
    <source>
        <dbReference type="Proteomes" id="UP000015101"/>
    </source>
</evidence>
<organism evidence="8 9">
    <name type="scientific">Helobdella robusta</name>
    <name type="common">Californian leech</name>
    <dbReference type="NCBI Taxonomy" id="6412"/>
    <lineage>
        <taxon>Eukaryota</taxon>
        <taxon>Metazoa</taxon>
        <taxon>Spiralia</taxon>
        <taxon>Lophotrochozoa</taxon>
        <taxon>Annelida</taxon>
        <taxon>Clitellata</taxon>
        <taxon>Hirudinea</taxon>
        <taxon>Rhynchobdellida</taxon>
        <taxon>Glossiphoniidae</taxon>
        <taxon>Helobdella</taxon>
    </lineage>
</organism>
<evidence type="ECO:0000256" key="5">
    <source>
        <dbReference type="SAM" id="MobiDB-lite"/>
    </source>
</evidence>
<dbReference type="GO" id="GO:0006511">
    <property type="term" value="P:ubiquitin-dependent protein catabolic process"/>
    <property type="evidence" value="ECO:0000318"/>
    <property type="project" value="GO_Central"/>
</dbReference>
<dbReference type="EnsemblMetazoa" id="HelroT71946">
    <property type="protein sequence ID" value="HelroP71946"/>
    <property type="gene ID" value="HelroG71946"/>
</dbReference>
<keyword evidence="4" id="KW-0547">Nucleotide-binding</keyword>
<feature type="compositionally biased region" description="Acidic residues" evidence="5">
    <location>
        <begin position="220"/>
        <end position="239"/>
    </location>
</feature>
<dbReference type="HOGENOM" id="CLU_030988_1_2_1"/>
<dbReference type="Pfam" id="PF00179">
    <property type="entry name" value="UQ_con"/>
    <property type="match status" value="1"/>
</dbReference>
<dbReference type="InterPro" id="IPR023313">
    <property type="entry name" value="UBQ-conjugating_AS"/>
</dbReference>
<keyword evidence="2 4" id="KW-0833">Ubl conjugation pathway</keyword>
<dbReference type="GO" id="GO:0000209">
    <property type="term" value="P:protein polyubiquitination"/>
    <property type="evidence" value="ECO:0000318"/>
    <property type="project" value="GO_Central"/>
</dbReference>
<keyword evidence="1" id="KW-0808">Transferase</keyword>
<dbReference type="SUPFAM" id="SSF54495">
    <property type="entry name" value="UBC-like"/>
    <property type="match status" value="1"/>
</dbReference>
<dbReference type="InterPro" id="IPR000608">
    <property type="entry name" value="UBC"/>
</dbReference>
<reference evidence="8" key="3">
    <citation type="submission" date="2015-06" db="UniProtKB">
        <authorList>
            <consortium name="EnsemblMetazoa"/>
        </authorList>
    </citation>
    <scope>IDENTIFICATION</scope>
</reference>
<dbReference type="GeneID" id="20214681"/>
<protein>
    <recommendedName>
        <fullName evidence="6">UBC core domain-containing protein</fullName>
    </recommendedName>
</protein>
<dbReference type="OMA" id="THIITYM"/>
<reference evidence="9" key="1">
    <citation type="submission" date="2012-12" db="EMBL/GenBank/DDBJ databases">
        <authorList>
            <person name="Hellsten U."/>
            <person name="Grimwood J."/>
            <person name="Chapman J.A."/>
            <person name="Shapiro H."/>
            <person name="Aerts A."/>
            <person name="Otillar R.P."/>
            <person name="Terry A.Y."/>
            <person name="Boore J.L."/>
            <person name="Simakov O."/>
            <person name="Marletaz F."/>
            <person name="Cho S.-J."/>
            <person name="Edsinger-Gonzales E."/>
            <person name="Havlak P."/>
            <person name="Kuo D.-H."/>
            <person name="Larsson T."/>
            <person name="Lv J."/>
            <person name="Arendt D."/>
            <person name="Savage R."/>
            <person name="Osoegawa K."/>
            <person name="de Jong P."/>
            <person name="Lindberg D.R."/>
            <person name="Seaver E.C."/>
            <person name="Weisblat D.A."/>
            <person name="Putnam N.H."/>
            <person name="Grigoriev I.V."/>
            <person name="Rokhsar D.S."/>
        </authorList>
    </citation>
    <scope>NUCLEOTIDE SEQUENCE</scope>
</reference>
<reference evidence="7 9" key="2">
    <citation type="journal article" date="2013" name="Nature">
        <title>Insights into bilaterian evolution from three spiralian genomes.</title>
        <authorList>
            <person name="Simakov O."/>
            <person name="Marletaz F."/>
            <person name="Cho S.J."/>
            <person name="Edsinger-Gonzales E."/>
            <person name="Havlak P."/>
            <person name="Hellsten U."/>
            <person name="Kuo D.H."/>
            <person name="Larsson T."/>
            <person name="Lv J."/>
            <person name="Arendt D."/>
            <person name="Savage R."/>
            <person name="Osoegawa K."/>
            <person name="de Jong P."/>
            <person name="Grimwood J."/>
            <person name="Chapman J.A."/>
            <person name="Shapiro H."/>
            <person name="Aerts A."/>
            <person name="Otillar R.P."/>
            <person name="Terry A.Y."/>
            <person name="Boore J.L."/>
            <person name="Grigoriev I.V."/>
            <person name="Lindberg D.R."/>
            <person name="Seaver E.C."/>
            <person name="Weisblat D.A."/>
            <person name="Putnam N.H."/>
            <person name="Rokhsar D.S."/>
        </authorList>
    </citation>
    <scope>NUCLEOTIDE SEQUENCE</scope>
</reference>
<dbReference type="InParanoid" id="T1G0T3"/>
<dbReference type="PANTHER" id="PTHR24067">
    <property type="entry name" value="UBIQUITIN-CONJUGATING ENZYME E2"/>
    <property type="match status" value="1"/>
</dbReference>
<feature type="active site" description="Glycyl thioester intermediate" evidence="3">
    <location>
        <position position="94"/>
    </location>
</feature>
<keyword evidence="4" id="KW-0067">ATP-binding</keyword>
<dbReference type="InterPro" id="IPR016135">
    <property type="entry name" value="UBQ-conjugating_enzyme/RWD"/>
</dbReference>
<dbReference type="CTD" id="20214681"/>
<evidence type="ECO:0000256" key="3">
    <source>
        <dbReference type="PROSITE-ProRule" id="PRU10133"/>
    </source>
</evidence>
<name>T1G0T3_HELRO</name>
<dbReference type="GO" id="GO:0061631">
    <property type="term" value="F:ubiquitin conjugating enzyme activity"/>
    <property type="evidence" value="ECO:0000318"/>
    <property type="project" value="GO_Central"/>
</dbReference>
<dbReference type="AlphaFoldDB" id="T1G0T3"/>
<feature type="region of interest" description="Disordered" evidence="5">
    <location>
        <begin position="220"/>
        <end position="276"/>
    </location>
</feature>
<dbReference type="GO" id="GO:0005524">
    <property type="term" value="F:ATP binding"/>
    <property type="evidence" value="ECO:0007669"/>
    <property type="project" value="UniProtKB-UniRule"/>
</dbReference>
<evidence type="ECO:0000256" key="4">
    <source>
        <dbReference type="RuleBase" id="RU362109"/>
    </source>
</evidence>
<proteinExistence type="inferred from homology"/>
<evidence type="ECO:0000256" key="1">
    <source>
        <dbReference type="ARBA" id="ARBA00022679"/>
    </source>
</evidence>
<evidence type="ECO:0000313" key="7">
    <source>
        <dbReference type="EMBL" id="ESO10838.1"/>
    </source>
</evidence>
<dbReference type="STRING" id="6412.T1G0T3"/>
<dbReference type="CDD" id="cd23803">
    <property type="entry name" value="UBCc_UBE2R"/>
    <property type="match status" value="1"/>
</dbReference>
<evidence type="ECO:0000256" key="2">
    <source>
        <dbReference type="ARBA" id="ARBA00022786"/>
    </source>
</evidence>
<dbReference type="EMBL" id="AMQM01002759">
    <property type="status" value="NOT_ANNOTATED_CDS"/>
    <property type="molecule type" value="Genomic_DNA"/>
</dbReference>
<evidence type="ECO:0000313" key="8">
    <source>
        <dbReference type="EnsemblMetazoa" id="HelroP71946"/>
    </source>
</evidence>
<dbReference type="eggNOG" id="KOG0425">
    <property type="taxonomic scope" value="Eukaryota"/>
</dbReference>
<dbReference type="PROSITE" id="PS50127">
    <property type="entry name" value="UBC_2"/>
    <property type="match status" value="1"/>
</dbReference>
<dbReference type="Proteomes" id="UP000015101">
    <property type="component" value="Unassembled WGS sequence"/>
</dbReference>
<keyword evidence="9" id="KW-1185">Reference proteome</keyword>
<feature type="domain" description="UBC core" evidence="6">
    <location>
        <begin position="9"/>
        <end position="173"/>
    </location>
</feature>
<dbReference type="EMBL" id="KB095858">
    <property type="protein sequence ID" value="ESO10838.1"/>
    <property type="molecule type" value="Genomic_DNA"/>
</dbReference>
<evidence type="ECO:0000259" key="6">
    <source>
        <dbReference type="PROSITE" id="PS50127"/>
    </source>
</evidence>
<dbReference type="FunFam" id="3.10.110.10:FF:000051">
    <property type="entry name" value="ubiquitin-conjugating enzyme E2 R2-like"/>
    <property type="match status" value="1"/>
</dbReference>
<sequence length="276" mass="30771">MAGSSASSSAVRFLQLELKKIHSEPVEGFRVFLPDDSNIFVWDVAIFGPPDTLYQGGYFKAQMKFPQDYPYSPPKFNFLTRMWHPNIYENGEVCISILHPPTDDPLSGELPSERWNPTQNVRTILLSIISLLNEPNTSSPANVDASVSFRKWKEGKSKDYELKVRLEVIRRKQVLQTKLDAEKDGVEVPVTVSEYCISSGPSNSTAHDCLSEMDFYDEDCVEDYDDDDDDDEEDDENDGCDGANNDDGGSRRLGSSGSCIQRDPNGGEDSGNNSDS</sequence>
<dbReference type="InterPro" id="IPR050113">
    <property type="entry name" value="Ub_conjugating_enzyme"/>
</dbReference>
<feature type="compositionally biased region" description="Low complexity" evidence="5">
    <location>
        <begin position="240"/>
        <end position="258"/>
    </location>
</feature>
<dbReference type="PROSITE" id="PS00183">
    <property type="entry name" value="UBC_1"/>
    <property type="match status" value="1"/>
</dbReference>
<gene>
    <name evidence="8" type="primary">20214681</name>
    <name evidence="7" type="ORF">HELRODRAFT_71946</name>
</gene>
<dbReference type="OrthoDB" id="19692at2759"/>
<dbReference type="SMART" id="SM00212">
    <property type="entry name" value="UBCc"/>
    <property type="match status" value="1"/>
</dbReference>
<dbReference type="RefSeq" id="XP_009011107.1">
    <property type="nucleotide sequence ID" value="XM_009012859.1"/>
</dbReference>
<comment type="similarity">
    <text evidence="4">Belongs to the ubiquitin-conjugating enzyme family.</text>
</comment>
<dbReference type="KEGG" id="hro:HELRODRAFT_71946"/>
<accession>T1G0T3</accession>
<dbReference type="Gene3D" id="3.10.110.10">
    <property type="entry name" value="Ubiquitin Conjugating Enzyme"/>
    <property type="match status" value="1"/>
</dbReference>